<keyword evidence="3" id="KW-0378">Hydrolase</keyword>
<protein>
    <recommendedName>
        <fullName evidence="7">Peptidase S51</fullName>
    </recommendedName>
</protein>
<evidence type="ECO:0000256" key="3">
    <source>
        <dbReference type="ARBA" id="ARBA00022801"/>
    </source>
</evidence>
<evidence type="ECO:0000256" key="1">
    <source>
        <dbReference type="ARBA" id="ARBA00006534"/>
    </source>
</evidence>
<dbReference type="InterPro" id="IPR029062">
    <property type="entry name" value="Class_I_gatase-like"/>
</dbReference>
<organism evidence="5 6">
    <name type="scientific">Streptococcus pantholopis</name>
    <dbReference type="NCBI Taxonomy" id="1811193"/>
    <lineage>
        <taxon>Bacteria</taxon>
        <taxon>Bacillati</taxon>
        <taxon>Bacillota</taxon>
        <taxon>Bacilli</taxon>
        <taxon>Lactobacillales</taxon>
        <taxon>Streptococcaceae</taxon>
        <taxon>Streptococcus</taxon>
    </lineage>
</organism>
<dbReference type="PANTHER" id="PTHR20842">
    <property type="entry name" value="PROTEASE S51 ALPHA-ASPARTYL DIPEPTIDASE"/>
    <property type="match status" value="1"/>
</dbReference>
<evidence type="ECO:0008006" key="7">
    <source>
        <dbReference type="Google" id="ProtNLM"/>
    </source>
</evidence>
<reference evidence="6" key="2">
    <citation type="submission" date="2016-03" db="EMBL/GenBank/DDBJ databases">
        <title>Streptococcus antelopensis sp. nov., isolated from the feces of the Tibetan antelope (Pantholops hodgsonii) in Hoh Xil National Nature Reserve, Qinghai, China.</title>
        <authorList>
            <person name="Bai X."/>
        </authorList>
    </citation>
    <scope>NUCLEOTIDE SEQUENCE [LARGE SCALE GENOMIC DNA]</scope>
    <source>
        <strain evidence="6">TA 26</strain>
    </source>
</reference>
<dbReference type="AlphaFoldDB" id="A0A172Q861"/>
<accession>A0A172Q861</accession>
<dbReference type="SUPFAM" id="SSF52317">
    <property type="entry name" value="Class I glutamine amidotransferase-like"/>
    <property type="match status" value="1"/>
</dbReference>
<dbReference type="RefSeq" id="WP_067062955.1">
    <property type="nucleotide sequence ID" value="NZ_CP014699.1"/>
</dbReference>
<reference evidence="5 6" key="1">
    <citation type="journal article" date="2016" name="Int. J. Syst. Evol. Microbiol.">
        <title>Streptococcuspantholopis sp. nov., isolated from faeces of the Tibetan antelope (Pantholops hodgsonii).</title>
        <authorList>
            <person name="Bai X."/>
            <person name="Xiong Y."/>
            <person name="Lu S."/>
            <person name="Jin D."/>
            <person name="Lai X."/>
            <person name="Yang J."/>
            <person name="Niu L."/>
            <person name="Hu S."/>
            <person name="Meng X."/>
            <person name="Pu J."/>
            <person name="Ye C."/>
            <person name="Xu J."/>
        </authorList>
    </citation>
    <scope>NUCLEOTIDE SEQUENCE [LARGE SCALE GENOMIC DNA]</scope>
    <source>
        <strain evidence="5 6">TA 26</strain>
    </source>
</reference>
<keyword evidence="2" id="KW-0645">Protease</keyword>
<dbReference type="Gene3D" id="3.40.50.880">
    <property type="match status" value="1"/>
</dbReference>
<dbReference type="STRING" id="1811193.A0O21_06195"/>
<keyword evidence="4" id="KW-0720">Serine protease</keyword>
<gene>
    <name evidence="5" type="ORF">A0O21_06195</name>
</gene>
<evidence type="ECO:0000256" key="2">
    <source>
        <dbReference type="ARBA" id="ARBA00022670"/>
    </source>
</evidence>
<dbReference type="KEGG" id="spat:A0O21_06195"/>
<dbReference type="EMBL" id="CP014699">
    <property type="protein sequence ID" value="AND79640.1"/>
    <property type="molecule type" value="Genomic_DNA"/>
</dbReference>
<comment type="similarity">
    <text evidence="1">Belongs to the peptidase S51 family.</text>
</comment>
<sequence>MTLFLTSSFAETKDLLLTVLNKDKIGKDMLFITTAAQVEEYRHFIDQVYKGFEELGLTVTSADIAEMSEKDAVRKIETCSVLAVSGGNTFYLLQELKKKNLLPLICRRLSEGMLYAGESAGAIITAPDISYAGIMDSSDLAPELTDTTALDLVDFSILPHFGEEPFATACQQTIEVYRDKVQLLPINNHQAVFVTEKGYRILGE</sequence>
<dbReference type="GO" id="GO:0006508">
    <property type="term" value="P:proteolysis"/>
    <property type="evidence" value="ECO:0007669"/>
    <property type="project" value="UniProtKB-KW"/>
</dbReference>
<dbReference type="InterPro" id="IPR005320">
    <property type="entry name" value="Peptidase_S51"/>
</dbReference>
<dbReference type="Pfam" id="PF03575">
    <property type="entry name" value="Peptidase_S51"/>
    <property type="match status" value="1"/>
</dbReference>
<dbReference type="PANTHER" id="PTHR20842:SF0">
    <property type="entry name" value="ALPHA-ASPARTYL DIPEPTIDASE"/>
    <property type="match status" value="1"/>
</dbReference>
<proteinExistence type="inferred from homology"/>
<dbReference type="Proteomes" id="UP000077317">
    <property type="component" value="Chromosome"/>
</dbReference>
<keyword evidence="6" id="KW-1185">Reference proteome</keyword>
<evidence type="ECO:0000256" key="4">
    <source>
        <dbReference type="ARBA" id="ARBA00022825"/>
    </source>
</evidence>
<name>A0A172Q861_9STRE</name>
<evidence type="ECO:0000313" key="6">
    <source>
        <dbReference type="Proteomes" id="UP000077317"/>
    </source>
</evidence>
<dbReference type="GO" id="GO:0008236">
    <property type="term" value="F:serine-type peptidase activity"/>
    <property type="evidence" value="ECO:0007669"/>
    <property type="project" value="UniProtKB-KW"/>
</dbReference>
<evidence type="ECO:0000313" key="5">
    <source>
        <dbReference type="EMBL" id="AND79640.1"/>
    </source>
</evidence>